<evidence type="ECO:0000256" key="1">
    <source>
        <dbReference type="SAM" id="MobiDB-lite"/>
    </source>
</evidence>
<protein>
    <recommendedName>
        <fullName evidence="2">Heterokaryon incompatibility domain-containing protein</fullName>
    </recommendedName>
</protein>
<dbReference type="GeneID" id="54485355"/>
<accession>A0A6A6W223</accession>
<dbReference type="PANTHER" id="PTHR24148">
    <property type="entry name" value="ANKYRIN REPEAT DOMAIN-CONTAINING PROTEIN 39 HOMOLOG-RELATED"/>
    <property type="match status" value="1"/>
</dbReference>
<dbReference type="InterPro" id="IPR010730">
    <property type="entry name" value="HET"/>
</dbReference>
<organism evidence="3 4">
    <name type="scientific">Pseudovirgaria hyperparasitica</name>
    <dbReference type="NCBI Taxonomy" id="470096"/>
    <lineage>
        <taxon>Eukaryota</taxon>
        <taxon>Fungi</taxon>
        <taxon>Dikarya</taxon>
        <taxon>Ascomycota</taxon>
        <taxon>Pezizomycotina</taxon>
        <taxon>Dothideomycetes</taxon>
        <taxon>Dothideomycetes incertae sedis</taxon>
        <taxon>Acrospermales</taxon>
        <taxon>Acrospermaceae</taxon>
        <taxon>Pseudovirgaria</taxon>
    </lineage>
</organism>
<keyword evidence="4" id="KW-1185">Reference proteome</keyword>
<feature type="region of interest" description="Disordered" evidence="1">
    <location>
        <begin position="1"/>
        <end position="36"/>
    </location>
</feature>
<name>A0A6A6W223_9PEZI</name>
<feature type="compositionally biased region" description="Polar residues" evidence="1">
    <location>
        <begin position="1"/>
        <end position="22"/>
    </location>
</feature>
<sequence>MGDNPTRQAQWNDSTLATSATLSEPRHASLGNDSSLTRLYEEQEDASSGAELTNDEYWDCKHLPQQDHLRRHMSIQLKEPGPRLAETKSIARRNIDSNVEILKDLEEEEREITETVVEVIPKTKVPYNEELEIYYEPLENAQMWTRLLEVLPGKSGDPLRGFLTNHCINDIGAFDAVSYQWSRSESVYLPCSGKGGPQTHWEQPISPTSFKALRDIRREDFPVRIWMDSICINQADEIEKRDQLQLMEQIYTSATRVRAWLDIEIDDTAPCFRRLKVWTQTWRLDKHPKYLTKLTRDMLKYEMRVDLGDDPTFWSPIEKIMSHDYWERLWVQQEIVFAKSLMLHCKSKEISGQSLIVLQTVFVVKRGLMTSTESKPFYKQWYGPFRAIAYSPIPAKSIAVVRNMRAMPDPIEDNRWRKIQPGSLLYHLQNCRPLAVTKPKDRVLGLLGIAKDYNPNDINVDPSWSTAQVFASALSFFVEKRCSLAFLGFALRVKNHVIELCENEVLGKKFDKKRPHDNEHRDHEVQDDRKAGHKPLDNAFPQQFYRKAMIPSWIPNWDTVNLDMSFLPELYTASGELLPLPSPVSIEKLTLSIRGYRLAHVDLACSFLSANPSLRIDILDVLLRESSGGVLRTGVYRQWRETLAYAINKAHRTDDLTELALATPPNFGLENYEGSLCAALTALFDFLRNYPDKSDNIDMIERVHHAVESGYLTDHDKESQFIFAALADHAMFDDGTLIITSGTTEYRQLLGLTHQVYVKGSQQTAGNGDEIWIVFGCPMPMILRPHRTGFYEVIAPVYVAGVMDGEAVIGLDPNSSRHTWNGREYEIETVTLWDSSMLG</sequence>
<dbReference type="OrthoDB" id="2157530at2759"/>
<dbReference type="Pfam" id="PF06985">
    <property type="entry name" value="HET"/>
    <property type="match status" value="1"/>
</dbReference>
<proteinExistence type="predicted"/>
<gene>
    <name evidence="3" type="ORF">EJ05DRAFT_477725</name>
</gene>
<reference evidence="3" key="1">
    <citation type="journal article" date="2020" name="Stud. Mycol.">
        <title>101 Dothideomycetes genomes: a test case for predicting lifestyles and emergence of pathogens.</title>
        <authorList>
            <person name="Haridas S."/>
            <person name="Albert R."/>
            <person name="Binder M."/>
            <person name="Bloem J."/>
            <person name="Labutti K."/>
            <person name="Salamov A."/>
            <person name="Andreopoulos B."/>
            <person name="Baker S."/>
            <person name="Barry K."/>
            <person name="Bills G."/>
            <person name="Bluhm B."/>
            <person name="Cannon C."/>
            <person name="Castanera R."/>
            <person name="Culley D."/>
            <person name="Daum C."/>
            <person name="Ezra D."/>
            <person name="Gonzalez J."/>
            <person name="Henrissat B."/>
            <person name="Kuo A."/>
            <person name="Liang C."/>
            <person name="Lipzen A."/>
            <person name="Lutzoni F."/>
            <person name="Magnuson J."/>
            <person name="Mondo S."/>
            <person name="Nolan M."/>
            <person name="Ohm R."/>
            <person name="Pangilinan J."/>
            <person name="Park H.-J."/>
            <person name="Ramirez L."/>
            <person name="Alfaro M."/>
            <person name="Sun H."/>
            <person name="Tritt A."/>
            <person name="Yoshinaga Y."/>
            <person name="Zwiers L.-H."/>
            <person name="Turgeon B."/>
            <person name="Goodwin S."/>
            <person name="Spatafora J."/>
            <person name="Crous P."/>
            <person name="Grigoriev I."/>
        </authorList>
    </citation>
    <scope>NUCLEOTIDE SEQUENCE</scope>
    <source>
        <strain evidence="3">CBS 121739</strain>
    </source>
</reference>
<dbReference type="RefSeq" id="XP_033599064.1">
    <property type="nucleotide sequence ID" value="XM_033744301.1"/>
</dbReference>
<dbReference type="AlphaFoldDB" id="A0A6A6W223"/>
<evidence type="ECO:0000259" key="2">
    <source>
        <dbReference type="Pfam" id="PF06985"/>
    </source>
</evidence>
<evidence type="ECO:0000313" key="4">
    <source>
        <dbReference type="Proteomes" id="UP000799437"/>
    </source>
</evidence>
<dbReference type="PANTHER" id="PTHR24148:SF64">
    <property type="entry name" value="HETEROKARYON INCOMPATIBILITY DOMAIN-CONTAINING PROTEIN"/>
    <property type="match status" value="1"/>
</dbReference>
<feature type="region of interest" description="Disordered" evidence="1">
    <location>
        <begin position="512"/>
        <end position="535"/>
    </location>
</feature>
<evidence type="ECO:0000313" key="3">
    <source>
        <dbReference type="EMBL" id="KAF2756613.1"/>
    </source>
</evidence>
<dbReference type="Proteomes" id="UP000799437">
    <property type="component" value="Unassembled WGS sequence"/>
</dbReference>
<dbReference type="InterPro" id="IPR052895">
    <property type="entry name" value="HetReg/Transcr_Mod"/>
</dbReference>
<feature type="domain" description="Heterokaryon incompatibility" evidence="2">
    <location>
        <begin position="174"/>
        <end position="334"/>
    </location>
</feature>
<dbReference type="EMBL" id="ML996575">
    <property type="protein sequence ID" value="KAF2756613.1"/>
    <property type="molecule type" value="Genomic_DNA"/>
</dbReference>